<protein>
    <submittedName>
        <fullName evidence="1">Uncharacterized protein</fullName>
    </submittedName>
</protein>
<reference evidence="1" key="1">
    <citation type="submission" date="2018-02" db="EMBL/GenBank/DDBJ databases">
        <title>Rhizophora mucronata_Transcriptome.</title>
        <authorList>
            <person name="Meera S.P."/>
            <person name="Sreeshan A."/>
            <person name="Augustine A."/>
        </authorList>
    </citation>
    <scope>NUCLEOTIDE SEQUENCE</scope>
    <source>
        <tissue evidence="1">Leaf</tissue>
    </source>
</reference>
<dbReference type="AlphaFoldDB" id="A0A2P2QYY5"/>
<name>A0A2P2QYY5_RHIMU</name>
<sequence length="32" mass="3499">MSNHVGSCPYLPKFLCLLTSFLVGESLGDLRT</sequence>
<organism evidence="1">
    <name type="scientific">Rhizophora mucronata</name>
    <name type="common">Asiatic mangrove</name>
    <dbReference type="NCBI Taxonomy" id="61149"/>
    <lineage>
        <taxon>Eukaryota</taxon>
        <taxon>Viridiplantae</taxon>
        <taxon>Streptophyta</taxon>
        <taxon>Embryophyta</taxon>
        <taxon>Tracheophyta</taxon>
        <taxon>Spermatophyta</taxon>
        <taxon>Magnoliopsida</taxon>
        <taxon>eudicotyledons</taxon>
        <taxon>Gunneridae</taxon>
        <taxon>Pentapetalae</taxon>
        <taxon>rosids</taxon>
        <taxon>fabids</taxon>
        <taxon>Malpighiales</taxon>
        <taxon>Rhizophoraceae</taxon>
        <taxon>Rhizophora</taxon>
    </lineage>
</organism>
<accession>A0A2P2QYY5</accession>
<dbReference type="EMBL" id="GGEC01091647">
    <property type="protein sequence ID" value="MBX72131.1"/>
    <property type="molecule type" value="Transcribed_RNA"/>
</dbReference>
<evidence type="ECO:0000313" key="1">
    <source>
        <dbReference type="EMBL" id="MBX72131.1"/>
    </source>
</evidence>
<proteinExistence type="predicted"/>